<dbReference type="SMART" id="SM00408">
    <property type="entry name" value="IGc2"/>
    <property type="match status" value="2"/>
</dbReference>
<dbReference type="PANTHER" id="PTHR23279">
    <property type="entry name" value="DEFECTIVE PROBOSCIS EXTENSION RESPONSE DPR -RELATED"/>
    <property type="match status" value="1"/>
</dbReference>
<keyword evidence="2" id="KW-0732">Signal</keyword>
<protein>
    <recommendedName>
        <fullName evidence="3">Ig-like domain-containing protein</fullName>
    </recommendedName>
</protein>
<name>A0AAW0SF46_SCYPA</name>
<evidence type="ECO:0000313" key="5">
    <source>
        <dbReference type="Proteomes" id="UP001487740"/>
    </source>
</evidence>
<dbReference type="Proteomes" id="UP001487740">
    <property type="component" value="Unassembled WGS sequence"/>
</dbReference>
<dbReference type="SMART" id="SM00406">
    <property type="entry name" value="IGv"/>
    <property type="match status" value="1"/>
</dbReference>
<sequence length="323" mass="34273">MCLFPLFVCLLVHCAVAVGATSEGDSRSLRNPRDSSGSGGGGGGGYWVGTTQPYFAALPTNLTILSGSTARLTCRVHLLGDRAVTWMRLQDFHILTVGQVTYTADDRFQVTHVAGGEDWTLHLRGARVADTGAYVCQVNARPRIARRVYLTVTDKEMLEGLLTHPSLNQGHLHTHIPGSPDRHIQIGSSSSYLCRHPPPQPPPLRPRVVPGAPFCSLITTGGASLQVEREGTHTTSRLHLGALTPADAGTYTCVPVGGVGASVSVHVTQDERRAAVQWEGLSGGEGRVGGEGAPLLLLFLLLLLLLPLPLPSSNVLGNVYCSS</sequence>
<evidence type="ECO:0000259" key="3">
    <source>
        <dbReference type="PROSITE" id="PS50835"/>
    </source>
</evidence>
<dbReference type="EMBL" id="JARAKH010000916">
    <property type="protein sequence ID" value="KAK8373786.1"/>
    <property type="molecule type" value="Genomic_DNA"/>
</dbReference>
<dbReference type="Gene3D" id="2.60.40.10">
    <property type="entry name" value="Immunoglobulins"/>
    <property type="match status" value="1"/>
</dbReference>
<dbReference type="Pfam" id="PF07679">
    <property type="entry name" value="I-set"/>
    <property type="match status" value="1"/>
</dbReference>
<dbReference type="InterPro" id="IPR036179">
    <property type="entry name" value="Ig-like_dom_sf"/>
</dbReference>
<gene>
    <name evidence="4" type="ORF">O3P69_017391</name>
</gene>
<reference evidence="4 5" key="1">
    <citation type="submission" date="2023-03" db="EMBL/GenBank/DDBJ databases">
        <title>High-quality genome of Scylla paramamosain provides insights in environmental adaptation.</title>
        <authorList>
            <person name="Zhang L."/>
        </authorList>
    </citation>
    <scope>NUCLEOTIDE SEQUENCE [LARGE SCALE GENOMIC DNA]</scope>
    <source>
        <strain evidence="4">LZ_2023a</strain>
        <tissue evidence="4">Muscle</tissue>
    </source>
</reference>
<dbReference type="SUPFAM" id="SSF48726">
    <property type="entry name" value="Immunoglobulin"/>
    <property type="match status" value="2"/>
</dbReference>
<evidence type="ECO:0000256" key="2">
    <source>
        <dbReference type="SAM" id="SignalP"/>
    </source>
</evidence>
<dbReference type="InterPro" id="IPR013106">
    <property type="entry name" value="Ig_V-set"/>
</dbReference>
<feature type="signal peptide" evidence="2">
    <location>
        <begin position="1"/>
        <end position="17"/>
    </location>
</feature>
<dbReference type="InterPro" id="IPR013098">
    <property type="entry name" value="Ig_I-set"/>
</dbReference>
<dbReference type="EMBL" id="JARAKH010000916">
    <property type="protein sequence ID" value="KAK8373787.1"/>
    <property type="molecule type" value="Genomic_DNA"/>
</dbReference>
<comment type="caution">
    <text evidence="4">The sequence shown here is derived from an EMBL/GenBank/DDBJ whole genome shotgun (WGS) entry which is preliminary data.</text>
</comment>
<evidence type="ECO:0000313" key="4">
    <source>
        <dbReference type="EMBL" id="KAK8373788.1"/>
    </source>
</evidence>
<dbReference type="EMBL" id="JARAKH010000916">
    <property type="protein sequence ID" value="KAK8373788.1"/>
    <property type="molecule type" value="Genomic_DNA"/>
</dbReference>
<dbReference type="InterPro" id="IPR003598">
    <property type="entry name" value="Ig_sub2"/>
</dbReference>
<feature type="chain" id="PRO_5044716895" description="Ig-like domain-containing protein" evidence="2">
    <location>
        <begin position="18"/>
        <end position="323"/>
    </location>
</feature>
<dbReference type="GO" id="GO:0032589">
    <property type="term" value="C:neuron projection membrane"/>
    <property type="evidence" value="ECO:0007669"/>
    <property type="project" value="TreeGrafter"/>
</dbReference>
<keyword evidence="5" id="KW-1185">Reference proteome</keyword>
<dbReference type="AlphaFoldDB" id="A0AAW0SF46"/>
<dbReference type="PANTHER" id="PTHR23279:SF41">
    <property type="entry name" value="DEFECTIVE PROBOSCIS EXTENSION RESPONSE 4-RELATED"/>
    <property type="match status" value="1"/>
</dbReference>
<dbReference type="GO" id="GO:0050808">
    <property type="term" value="P:synapse organization"/>
    <property type="evidence" value="ECO:0007669"/>
    <property type="project" value="TreeGrafter"/>
</dbReference>
<evidence type="ECO:0000256" key="1">
    <source>
        <dbReference type="SAM" id="MobiDB-lite"/>
    </source>
</evidence>
<dbReference type="PROSITE" id="PS50835">
    <property type="entry name" value="IG_LIKE"/>
    <property type="match status" value="1"/>
</dbReference>
<accession>A0AAW0SF46</accession>
<dbReference type="InterPro" id="IPR037448">
    <property type="entry name" value="Zig-8"/>
</dbReference>
<feature type="region of interest" description="Disordered" evidence="1">
    <location>
        <begin position="23"/>
        <end position="42"/>
    </location>
</feature>
<organism evidence="4 5">
    <name type="scientific">Scylla paramamosain</name>
    <name type="common">Mud crab</name>
    <dbReference type="NCBI Taxonomy" id="85552"/>
    <lineage>
        <taxon>Eukaryota</taxon>
        <taxon>Metazoa</taxon>
        <taxon>Ecdysozoa</taxon>
        <taxon>Arthropoda</taxon>
        <taxon>Crustacea</taxon>
        <taxon>Multicrustacea</taxon>
        <taxon>Malacostraca</taxon>
        <taxon>Eumalacostraca</taxon>
        <taxon>Eucarida</taxon>
        <taxon>Decapoda</taxon>
        <taxon>Pleocyemata</taxon>
        <taxon>Brachyura</taxon>
        <taxon>Eubrachyura</taxon>
        <taxon>Portunoidea</taxon>
        <taxon>Portunidae</taxon>
        <taxon>Portuninae</taxon>
        <taxon>Scylla</taxon>
    </lineage>
</organism>
<dbReference type="InterPro" id="IPR007110">
    <property type="entry name" value="Ig-like_dom"/>
</dbReference>
<dbReference type="SMART" id="SM00409">
    <property type="entry name" value="IG"/>
    <property type="match status" value="2"/>
</dbReference>
<dbReference type="InterPro" id="IPR013783">
    <property type="entry name" value="Ig-like_fold"/>
</dbReference>
<feature type="compositionally biased region" description="Basic and acidic residues" evidence="1">
    <location>
        <begin position="24"/>
        <end position="33"/>
    </location>
</feature>
<proteinExistence type="predicted"/>
<dbReference type="InterPro" id="IPR003599">
    <property type="entry name" value="Ig_sub"/>
</dbReference>
<feature type="domain" description="Ig-like" evidence="3">
    <location>
        <begin position="53"/>
        <end position="153"/>
    </location>
</feature>